<dbReference type="GO" id="GO:0016874">
    <property type="term" value="F:ligase activity"/>
    <property type="evidence" value="ECO:0007669"/>
    <property type="project" value="UniProtKB-KW"/>
</dbReference>
<accession>A8F3S2</accession>
<dbReference type="Gene3D" id="3.30.930.10">
    <property type="entry name" value="Bira Bifunctional Protein, Domain 2"/>
    <property type="match status" value="1"/>
</dbReference>
<gene>
    <name evidence="2" type="ordered locus">Tlet_0236</name>
</gene>
<name>A8F3S2_PSELT</name>
<feature type="domain" description="BPL/LPL catalytic" evidence="1">
    <location>
        <begin position="24"/>
        <end position="221"/>
    </location>
</feature>
<reference evidence="2 3" key="2">
    <citation type="journal article" date="2009" name="Proc. Natl. Acad. Sci. U.S.A.">
        <title>On the chimeric nature, thermophilic origin, and phylogenetic placement of the Thermotogales.</title>
        <authorList>
            <person name="Zhaxybayeva O."/>
            <person name="Swithers K.S."/>
            <person name="Lapierre P."/>
            <person name="Fournier G.P."/>
            <person name="Bickhart D.M."/>
            <person name="DeBoy R.T."/>
            <person name="Nelson K.E."/>
            <person name="Nesbo C.L."/>
            <person name="Doolittle W.F."/>
            <person name="Gogarten J.P."/>
            <person name="Noll K.M."/>
        </authorList>
    </citation>
    <scope>NUCLEOTIDE SEQUENCE [LARGE SCALE GENOMIC DNA]</scope>
    <source>
        <strain evidence="3">ATCC BAA-301 / DSM 14385 / NBRC 107922 / TMO</strain>
    </source>
</reference>
<protein>
    <submittedName>
        <fullName evidence="2">Biotin/lipoate A/B protein ligase</fullName>
    </submittedName>
</protein>
<dbReference type="CDD" id="cd16443">
    <property type="entry name" value="LplA"/>
    <property type="match status" value="1"/>
</dbReference>
<dbReference type="KEGG" id="tle:Tlet_0236"/>
<dbReference type="RefSeq" id="WP_012002287.1">
    <property type="nucleotide sequence ID" value="NC_009828.1"/>
</dbReference>
<dbReference type="Proteomes" id="UP000002016">
    <property type="component" value="Chromosome"/>
</dbReference>
<dbReference type="PROSITE" id="PS51733">
    <property type="entry name" value="BPL_LPL_CATALYTIC"/>
    <property type="match status" value="1"/>
</dbReference>
<dbReference type="HOGENOM" id="CLU_022986_5_0_0"/>
<evidence type="ECO:0000259" key="1">
    <source>
        <dbReference type="PROSITE" id="PS51733"/>
    </source>
</evidence>
<dbReference type="Pfam" id="PF21948">
    <property type="entry name" value="LplA-B_cat"/>
    <property type="match status" value="1"/>
</dbReference>
<evidence type="ECO:0000313" key="2">
    <source>
        <dbReference type="EMBL" id="ABV32806.1"/>
    </source>
</evidence>
<dbReference type="SUPFAM" id="SSF55681">
    <property type="entry name" value="Class II aaRS and biotin synthetases"/>
    <property type="match status" value="1"/>
</dbReference>
<dbReference type="InterPro" id="IPR050664">
    <property type="entry name" value="Octanoyltrans_LipM/LipL"/>
</dbReference>
<evidence type="ECO:0000313" key="3">
    <source>
        <dbReference type="Proteomes" id="UP000002016"/>
    </source>
</evidence>
<dbReference type="PANTHER" id="PTHR43679:SF2">
    <property type="entry name" value="OCTANOYL-[GCVH]:PROTEIN N-OCTANOYLTRANSFERASE"/>
    <property type="match status" value="1"/>
</dbReference>
<reference evidence="2 3" key="1">
    <citation type="submission" date="2007-08" db="EMBL/GenBank/DDBJ databases">
        <title>Complete sequence of Thermotoga lettingae TMO.</title>
        <authorList>
            <consortium name="US DOE Joint Genome Institute"/>
            <person name="Copeland A."/>
            <person name="Lucas S."/>
            <person name="Lapidus A."/>
            <person name="Barry K."/>
            <person name="Glavina del Rio T."/>
            <person name="Dalin E."/>
            <person name="Tice H."/>
            <person name="Pitluck S."/>
            <person name="Foster B."/>
            <person name="Bruce D."/>
            <person name="Schmutz J."/>
            <person name="Larimer F."/>
            <person name="Land M."/>
            <person name="Hauser L."/>
            <person name="Kyrpides N."/>
            <person name="Mikhailova N."/>
            <person name="Nelson K."/>
            <person name="Gogarten J.P."/>
            <person name="Noll K."/>
            <person name="Richardson P."/>
        </authorList>
    </citation>
    <scope>NUCLEOTIDE SEQUENCE [LARGE SCALE GENOMIC DNA]</scope>
    <source>
        <strain evidence="3">ATCC BAA-301 / DSM 14385 / NBRC 107922 / TMO</strain>
    </source>
</reference>
<dbReference type="EMBL" id="CP000812">
    <property type="protein sequence ID" value="ABV32806.1"/>
    <property type="molecule type" value="Genomic_DNA"/>
</dbReference>
<dbReference type="PANTHER" id="PTHR43679">
    <property type="entry name" value="OCTANOYLTRANSFERASE LIPM-RELATED"/>
    <property type="match status" value="1"/>
</dbReference>
<keyword evidence="3" id="KW-1185">Reference proteome</keyword>
<dbReference type="OrthoDB" id="9774653at2"/>
<keyword evidence="2" id="KW-0436">Ligase</keyword>
<sequence>MLVLKTWNLSGELNMALDAILAEIPEEPILRIYTWSEPTLSLGRHQKRINLNIDYMKKNQINCVLRPTGGRAVLHWDELTYAVILPANHIYAKSGVLETYLKISQCISKALKSIGYNAEIQPARKIKNNSQACFDAPSSYELCINGKKVVGSAQMRTNKSILQHGSIVLKKHVVEYARCLNLDEEQLEGKMAGLFDFHGISIFELSEALQIEFEKIFGYCRPFPLNSELFEKAFERKGDYVWKVS</sequence>
<dbReference type="InterPro" id="IPR045864">
    <property type="entry name" value="aa-tRNA-synth_II/BPL/LPL"/>
</dbReference>
<proteinExistence type="predicted"/>
<dbReference type="STRING" id="416591.Tlet_0236"/>
<dbReference type="eggNOG" id="COG0095">
    <property type="taxonomic scope" value="Bacteria"/>
</dbReference>
<organism evidence="2 3">
    <name type="scientific">Pseudothermotoga lettingae (strain ATCC BAA-301 / DSM 14385 / NBRC 107922 / TMO)</name>
    <name type="common">Thermotoga lettingae</name>
    <dbReference type="NCBI Taxonomy" id="416591"/>
    <lineage>
        <taxon>Bacteria</taxon>
        <taxon>Thermotogati</taxon>
        <taxon>Thermotogota</taxon>
        <taxon>Thermotogae</taxon>
        <taxon>Thermotogales</taxon>
        <taxon>Thermotogaceae</taxon>
        <taxon>Pseudothermotoga</taxon>
    </lineage>
</organism>
<dbReference type="AlphaFoldDB" id="A8F3S2"/>
<dbReference type="InterPro" id="IPR004143">
    <property type="entry name" value="BPL_LPL_catalytic"/>
</dbReference>